<evidence type="ECO:0000313" key="1">
    <source>
        <dbReference type="EMBL" id="PNV76731.1"/>
    </source>
</evidence>
<proteinExistence type="predicted"/>
<dbReference type="Proteomes" id="UP000094669">
    <property type="component" value="Unassembled WGS sequence"/>
</dbReference>
<gene>
    <name evidence="1" type="ORF">BES34_000085</name>
</gene>
<organism evidence="1 2">
    <name type="scientific">Leptospira inadai serovar Lyme</name>
    <dbReference type="NCBI Taxonomy" id="293084"/>
    <lineage>
        <taxon>Bacteria</taxon>
        <taxon>Pseudomonadati</taxon>
        <taxon>Spirochaetota</taxon>
        <taxon>Spirochaetia</taxon>
        <taxon>Leptospirales</taxon>
        <taxon>Leptospiraceae</taxon>
        <taxon>Leptospira</taxon>
    </lineage>
</organism>
<name>A0ABX4YN74_9LEPT</name>
<accession>A0ABX4YN74</accession>
<evidence type="ECO:0000313" key="2">
    <source>
        <dbReference type="Proteomes" id="UP000094669"/>
    </source>
</evidence>
<reference evidence="1" key="1">
    <citation type="submission" date="2018-01" db="EMBL/GenBank/DDBJ databases">
        <title>Genomic characterization of Leptospira inadai serogroup Lyme isolated from captured rat in Brazil and comparative analysis with human reference strain.</title>
        <authorList>
            <person name="Moreno L.Z."/>
            <person name="Loureiro A.P."/>
            <person name="Miraglia F."/>
            <person name="Kremer F.S."/>
            <person name="Eslabao M.R."/>
            <person name="Dellagostin O.A."/>
            <person name="Lilenbaum W."/>
            <person name="Moreno A.M."/>
        </authorList>
    </citation>
    <scope>NUCLEOTIDE SEQUENCE [LARGE SCALE GENOMIC DNA]</scope>
    <source>
        <strain evidence="1">M34/99</strain>
    </source>
</reference>
<protein>
    <submittedName>
        <fullName evidence="1">Uncharacterized protein</fullName>
    </submittedName>
</protein>
<comment type="caution">
    <text evidence="1">The sequence shown here is derived from an EMBL/GenBank/DDBJ whole genome shotgun (WGS) entry which is preliminary data.</text>
</comment>
<dbReference type="EMBL" id="MCRM02000001">
    <property type="protein sequence ID" value="PNV76731.1"/>
    <property type="molecule type" value="Genomic_DNA"/>
</dbReference>
<keyword evidence="2" id="KW-1185">Reference proteome</keyword>
<sequence>MIEAQKSIQPDPLNTVLHKLSRLKDLPHSLLAPLPYQTLWRRKNPVKVHSQQVIRSFKDRKRIRR</sequence>